<dbReference type="GO" id="GO:0043709">
    <property type="term" value="P:cell adhesion involved in single-species biofilm formation"/>
    <property type="evidence" value="ECO:0007669"/>
    <property type="project" value="TreeGrafter"/>
</dbReference>
<dbReference type="InterPro" id="IPR000160">
    <property type="entry name" value="GGDEF_dom"/>
</dbReference>
<organism evidence="2 3">
    <name type="scientific">Oceanithermus desulfurans NBRC 100063</name>
    <dbReference type="NCBI Taxonomy" id="1227550"/>
    <lineage>
        <taxon>Bacteria</taxon>
        <taxon>Thermotogati</taxon>
        <taxon>Deinococcota</taxon>
        <taxon>Deinococci</taxon>
        <taxon>Thermales</taxon>
        <taxon>Thermaceae</taxon>
        <taxon>Oceanithermus</taxon>
    </lineage>
</organism>
<sequence>MDIPSDVSLRNYRLLVQALEHLPSFERRDRLLRELPQLIASAGEGGDVAVWIPTATGFRLLHASRPMTLRRIPGTGVVGRAFASGKPLYVPDTRSDPYFIPEPSFAILSELALPLLELEHPVAVLNIDRDRPFHPSEREGLERFARAVSFMLSRLAFAEKDTLLAALSRIWYRHRRPGEAADQSLSLLRGRLRLEGAVLWRRAGRELRPLAQTGSEPLPVLVRRARTARGARPWFRAVERHRFALLPLEHVRARLGLWARGDLWAPGEEAALKAVAEYLDSALEAAFEREREARIQDLLLAAPQRPIDVLYQQVLAEAVVSVPGARSGRLWLREGDRFHVVAGDPADLYSVRGGVAAADAVWGQPKLFDRGASLILPVPYAGRLLALLELSGEFDAHALEAARHFVLPVATLLHEADTRRRLEEAALRDPLTGLWNRRSFDLRLEQAFATSRRYGEPFALALFDLVGFKQINDRLGHAHGDEALRRVAFALREQLREGDQAFRWGGDEFALILLRADTAAARQAALRHAEAVQELRVGDRPLAVSVGVASYPEDAGSTEALLRTADLRMYQAKKQGKTILPRGFLPPPTFPT</sequence>
<dbReference type="AlphaFoldDB" id="A0A511RLY1"/>
<gene>
    <name evidence="2" type="ORF">ODE01S_20990</name>
</gene>
<dbReference type="OrthoDB" id="9805474at2"/>
<dbReference type="GO" id="GO:0052621">
    <property type="term" value="F:diguanylate cyclase activity"/>
    <property type="evidence" value="ECO:0007669"/>
    <property type="project" value="TreeGrafter"/>
</dbReference>
<proteinExistence type="predicted"/>
<protein>
    <submittedName>
        <fullName evidence="2">Diguanylate cyclase</fullName>
    </submittedName>
</protein>
<name>A0A511RLY1_9DEIN</name>
<dbReference type="GO" id="GO:0005886">
    <property type="term" value="C:plasma membrane"/>
    <property type="evidence" value="ECO:0007669"/>
    <property type="project" value="TreeGrafter"/>
</dbReference>
<evidence type="ECO:0000313" key="3">
    <source>
        <dbReference type="Proteomes" id="UP000321827"/>
    </source>
</evidence>
<dbReference type="SMART" id="SM00267">
    <property type="entry name" value="GGDEF"/>
    <property type="match status" value="1"/>
</dbReference>
<dbReference type="SMART" id="SM00065">
    <property type="entry name" value="GAF"/>
    <property type="match status" value="1"/>
</dbReference>
<dbReference type="FunFam" id="3.30.70.270:FF:000001">
    <property type="entry name" value="Diguanylate cyclase domain protein"/>
    <property type="match status" value="1"/>
</dbReference>
<dbReference type="Gene3D" id="3.30.70.270">
    <property type="match status" value="1"/>
</dbReference>
<feature type="domain" description="GGDEF" evidence="1">
    <location>
        <begin position="456"/>
        <end position="585"/>
    </location>
</feature>
<dbReference type="CDD" id="cd01949">
    <property type="entry name" value="GGDEF"/>
    <property type="match status" value="1"/>
</dbReference>
<dbReference type="SUPFAM" id="SSF55073">
    <property type="entry name" value="Nucleotide cyclase"/>
    <property type="match status" value="1"/>
</dbReference>
<accession>A0A511RLY1</accession>
<dbReference type="GO" id="GO:1902201">
    <property type="term" value="P:negative regulation of bacterial-type flagellum-dependent cell motility"/>
    <property type="evidence" value="ECO:0007669"/>
    <property type="project" value="TreeGrafter"/>
</dbReference>
<reference evidence="2 3" key="1">
    <citation type="submission" date="2019-07" db="EMBL/GenBank/DDBJ databases">
        <title>Whole genome shotgun sequence of Oceanithermus desulfurans NBRC 100063.</title>
        <authorList>
            <person name="Hosoyama A."/>
            <person name="Uohara A."/>
            <person name="Ohji S."/>
            <person name="Ichikawa N."/>
        </authorList>
    </citation>
    <scope>NUCLEOTIDE SEQUENCE [LARGE SCALE GENOMIC DNA]</scope>
    <source>
        <strain evidence="2 3">NBRC 100063</strain>
    </source>
</reference>
<dbReference type="InterPro" id="IPR050469">
    <property type="entry name" value="Diguanylate_Cyclase"/>
</dbReference>
<dbReference type="SUPFAM" id="SSF55781">
    <property type="entry name" value="GAF domain-like"/>
    <property type="match status" value="1"/>
</dbReference>
<dbReference type="Gene3D" id="3.30.450.40">
    <property type="match status" value="1"/>
</dbReference>
<dbReference type="Pfam" id="PF00990">
    <property type="entry name" value="GGDEF"/>
    <property type="match status" value="1"/>
</dbReference>
<dbReference type="Proteomes" id="UP000321827">
    <property type="component" value="Unassembled WGS sequence"/>
</dbReference>
<dbReference type="PROSITE" id="PS50887">
    <property type="entry name" value="GGDEF"/>
    <property type="match status" value="1"/>
</dbReference>
<dbReference type="InterPro" id="IPR029787">
    <property type="entry name" value="Nucleotide_cyclase"/>
</dbReference>
<dbReference type="Pfam" id="PF01590">
    <property type="entry name" value="GAF"/>
    <property type="match status" value="1"/>
</dbReference>
<evidence type="ECO:0000259" key="1">
    <source>
        <dbReference type="PROSITE" id="PS50887"/>
    </source>
</evidence>
<comment type="caution">
    <text evidence="2">The sequence shown here is derived from an EMBL/GenBank/DDBJ whole genome shotgun (WGS) entry which is preliminary data.</text>
</comment>
<dbReference type="NCBIfam" id="TIGR00254">
    <property type="entry name" value="GGDEF"/>
    <property type="match status" value="1"/>
</dbReference>
<dbReference type="InterPro" id="IPR043128">
    <property type="entry name" value="Rev_trsase/Diguanyl_cyclase"/>
</dbReference>
<dbReference type="InterPro" id="IPR003018">
    <property type="entry name" value="GAF"/>
</dbReference>
<dbReference type="PANTHER" id="PTHR45138:SF9">
    <property type="entry name" value="DIGUANYLATE CYCLASE DGCM-RELATED"/>
    <property type="match status" value="1"/>
</dbReference>
<dbReference type="EMBL" id="BJXN01000018">
    <property type="protein sequence ID" value="GEM90665.1"/>
    <property type="molecule type" value="Genomic_DNA"/>
</dbReference>
<dbReference type="PANTHER" id="PTHR45138">
    <property type="entry name" value="REGULATORY COMPONENTS OF SENSORY TRANSDUCTION SYSTEM"/>
    <property type="match status" value="1"/>
</dbReference>
<dbReference type="InterPro" id="IPR029016">
    <property type="entry name" value="GAF-like_dom_sf"/>
</dbReference>
<evidence type="ECO:0000313" key="2">
    <source>
        <dbReference type="EMBL" id="GEM90665.1"/>
    </source>
</evidence>